<feature type="binding site" evidence="9">
    <location>
        <position position="119"/>
    </location>
    <ligand>
        <name>substrate</name>
    </ligand>
</feature>
<dbReference type="Gene3D" id="3.40.30.10">
    <property type="entry name" value="Glutaredoxin"/>
    <property type="match status" value="1"/>
</dbReference>
<comment type="similarity">
    <text evidence="7 9">Belongs to the peroxiredoxin family. Prx6 subfamily.</text>
</comment>
<evidence type="ECO:0000256" key="5">
    <source>
        <dbReference type="ARBA" id="ARBA00023002"/>
    </source>
</evidence>
<name>A0A0N8VLK8_9ARCH</name>
<dbReference type="InterPro" id="IPR000866">
    <property type="entry name" value="AhpC/TSA"/>
</dbReference>
<dbReference type="GO" id="GO:0006979">
    <property type="term" value="P:response to oxidative stress"/>
    <property type="evidence" value="ECO:0007669"/>
    <property type="project" value="TreeGrafter"/>
</dbReference>
<comment type="miscellaneous">
    <text evidence="9">The active site is a conserved redox-active cysteine residue, the peroxidatic cysteine (C(P)), which makes the nucleophilic attack on the peroxide substrate. The peroxide oxidizes the C(P)-SH to cysteine sulfenic acid (C(P)-SOH), which then reacts with another cysteine residue, the resolving cysteine (C(R)), to form a disulfide bridge. The disulfide is subsequently reduced by an appropriate electron donor to complete the catalytic cycle. In this 1-Cys peroxiredoxin, no C(R) is present and C(P) instead forms a disulfide with a cysteine from another protein or with a small thiol molecule.</text>
</comment>
<protein>
    <recommendedName>
        <fullName evidence="9">Peroxiredoxin</fullName>
        <ecNumber evidence="9">1.11.1.24</ecNumber>
    </recommendedName>
    <alternativeName>
        <fullName evidence="9">Thioredoxin-dependent peroxiredoxin</fullName>
    </alternativeName>
</protein>
<evidence type="ECO:0000256" key="4">
    <source>
        <dbReference type="ARBA" id="ARBA00022862"/>
    </source>
</evidence>
<comment type="subunit">
    <text evidence="8 9">Homodecamer. Pentamer of dimers that assemble into a ring structure.</text>
</comment>
<feature type="domain" description="Thioredoxin" evidence="11">
    <location>
        <begin position="3"/>
        <end position="156"/>
    </location>
</feature>
<evidence type="ECO:0000313" key="12">
    <source>
        <dbReference type="EMBL" id="KQB36804.1"/>
    </source>
</evidence>
<evidence type="ECO:0000256" key="1">
    <source>
        <dbReference type="ARBA" id="ARBA00009796"/>
    </source>
</evidence>
<dbReference type="GO" id="GO:0008379">
    <property type="term" value="F:thioredoxin peroxidase activity"/>
    <property type="evidence" value="ECO:0007669"/>
    <property type="project" value="TreeGrafter"/>
</dbReference>
<dbReference type="GO" id="GO:0005829">
    <property type="term" value="C:cytosol"/>
    <property type="evidence" value="ECO:0007669"/>
    <property type="project" value="TreeGrafter"/>
</dbReference>
<dbReference type="InterPro" id="IPR013766">
    <property type="entry name" value="Thioredoxin_domain"/>
</dbReference>
<dbReference type="PIRSF" id="PIRSF000239">
    <property type="entry name" value="AHPC"/>
    <property type="match status" value="1"/>
</dbReference>
<keyword evidence="13" id="KW-1185">Reference proteome</keyword>
<comment type="caution">
    <text evidence="9">Lacks conserved residue(s) required for the propagation of feature annotation.</text>
</comment>
<dbReference type="AlphaFoldDB" id="A0A0N8VLK8"/>
<gene>
    <name evidence="12" type="ORF">AOG55_03060</name>
</gene>
<dbReference type="EC" id="1.11.1.24" evidence="9"/>
<dbReference type="InterPro" id="IPR019479">
    <property type="entry name" value="Peroxiredoxin_C"/>
</dbReference>
<evidence type="ECO:0000256" key="9">
    <source>
        <dbReference type="HAMAP-Rule" id="MF_00401"/>
    </source>
</evidence>
<dbReference type="InParanoid" id="A0A0N8VLK8"/>
<dbReference type="InterPro" id="IPR024706">
    <property type="entry name" value="Peroxiredoxin_AhpC-typ"/>
</dbReference>
<dbReference type="NCBIfam" id="NF009668">
    <property type="entry name" value="PRK13189.1"/>
    <property type="match status" value="1"/>
</dbReference>
<evidence type="ECO:0000256" key="7">
    <source>
        <dbReference type="ARBA" id="ARBA00025719"/>
    </source>
</evidence>
<sequence>MAVKLGDKAPEFVVNTTKGPLALSDFRGKWIVLFSHPADFTPVCTTEFMGFAERYDEFKKLNAVLIGLSVDSLQSHIEWLKDIKEKFGVDIPFPVIADINKEVASQYNLIDEKAGNTVRGVFIIDPNGIVRWMIYYPAETGRNINEILRSLRALQLNWDKKLATPVNWNPGDRGIVPQPSTLEDAYKRINSGEKVWYLKYQEV</sequence>
<dbReference type="SUPFAM" id="SSF52833">
    <property type="entry name" value="Thioredoxin-like"/>
    <property type="match status" value="1"/>
</dbReference>
<keyword evidence="5 9" id="KW-0560">Oxidoreductase</keyword>
<evidence type="ECO:0000256" key="8">
    <source>
        <dbReference type="ARBA" id="ARBA00064044"/>
    </source>
</evidence>
<dbReference type="PANTHER" id="PTHR10681">
    <property type="entry name" value="THIOREDOXIN PEROXIDASE"/>
    <property type="match status" value="1"/>
</dbReference>
<proteinExistence type="inferred from homology"/>
<feature type="active site" description="Cysteine sulfenic acid (-SOH) intermediate; for peroxidase activity" evidence="10">
    <location>
        <position position="44"/>
    </location>
</feature>
<comment type="function">
    <text evidence="9">Thiol-specific peroxidase that catalyzes the reduction of hydrogen peroxide and organic hydroperoxides to water and alcohols, respectively. Plays a role in cell protection against oxidative stress by detoxifying peroxides.</text>
</comment>
<comment type="similarity">
    <text evidence="1">Belongs to the peroxiredoxin family. AhpC/Prx1 subfamily.</text>
</comment>
<dbReference type="FunFam" id="3.40.30.10:FF:000011">
    <property type="entry name" value="Peroxiredoxin PRX1"/>
    <property type="match status" value="1"/>
</dbReference>
<dbReference type="GO" id="GO:0045454">
    <property type="term" value="P:cell redox homeostasis"/>
    <property type="evidence" value="ECO:0007669"/>
    <property type="project" value="TreeGrafter"/>
</dbReference>
<keyword evidence="3 9" id="KW-0575">Peroxidase</keyword>
<dbReference type="RefSeq" id="WP_048101220.1">
    <property type="nucleotide sequence ID" value="NZ_LKBH01000004.1"/>
</dbReference>
<accession>A0A0N8VLK8</accession>
<evidence type="ECO:0000259" key="11">
    <source>
        <dbReference type="PROSITE" id="PS51352"/>
    </source>
</evidence>
<dbReference type="PROSITE" id="PS51352">
    <property type="entry name" value="THIOREDOXIN_2"/>
    <property type="match status" value="1"/>
</dbReference>
<dbReference type="GO" id="GO:0033554">
    <property type="term" value="P:cellular response to stress"/>
    <property type="evidence" value="ECO:0007669"/>
    <property type="project" value="TreeGrafter"/>
</dbReference>
<comment type="catalytic activity">
    <reaction evidence="9">
        <text>a hydroperoxide + [thioredoxin]-dithiol = an alcohol + [thioredoxin]-disulfide + H2O</text>
        <dbReference type="Rhea" id="RHEA:62620"/>
        <dbReference type="Rhea" id="RHEA-COMP:10698"/>
        <dbReference type="Rhea" id="RHEA-COMP:10700"/>
        <dbReference type="ChEBI" id="CHEBI:15377"/>
        <dbReference type="ChEBI" id="CHEBI:29950"/>
        <dbReference type="ChEBI" id="CHEBI:30879"/>
        <dbReference type="ChEBI" id="CHEBI:35924"/>
        <dbReference type="ChEBI" id="CHEBI:50058"/>
        <dbReference type="EC" id="1.11.1.24"/>
    </reaction>
</comment>
<keyword evidence="4 9" id="KW-0049">Antioxidant</keyword>
<organism evidence="12 13">
    <name type="scientific">Acidiplasma cupricumulans</name>
    <dbReference type="NCBI Taxonomy" id="312540"/>
    <lineage>
        <taxon>Archaea</taxon>
        <taxon>Methanobacteriati</taxon>
        <taxon>Thermoplasmatota</taxon>
        <taxon>Thermoplasmata</taxon>
        <taxon>Thermoplasmatales</taxon>
        <taxon>Ferroplasmaceae</taxon>
        <taxon>Acidiplasma</taxon>
    </lineage>
</organism>
<evidence type="ECO:0000313" key="13">
    <source>
        <dbReference type="Proteomes" id="UP000050301"/>
    </source>
</evidence>
<dbReference type="InterPro" id="IPR045020">
    <property type="entry name" value="PRX_1cys"/>
</dbReference>
<evidence type="ECO:0000256" key="3">
    <source>
        <dbReference type="ARBA" id="ARBA00022559"/>
    </source>
</evidence>
<dbReference type="PANTHER" id="PTHR10681:SF128">
    <property type="entry name" value="THIOREDOXIN-DEPENDENT PEROXIDE REDUCTASE, MITOCHONDRIAL"/>
    <property type="match status" value="1"/>
</dbReference>
<feature type="active site" description="Cysteine sulfenic acid (-SOH) intermediate" evidence="9">
    <location>
        <position position="44"/>
    </location>
</feature>
<keyword evidence="6 9" id="KW-0676">Redox-active center</keyword>
<dbReference type="NCBIfam" id="NF009669">
    <property type="entry name" value="PRK13190.1"/>
    <property type="match status" value="1"/>
</dbReference>
<dbReference type="Pfam" id="PF00578">
    <property type="entry name" value="AhpC-TSA"/>
    <property type="match status" value="1"/>
</dbReference>
<dbReference type="InterPro" id="IPR036249">
    <property type="entry name" value="Thioredoxin-like_sf"/>
</dbReference>
<dbReference type="InterPro" id="IPR022915">
    <property type="entry name" value="Peroxiredoxin_TDXH"/>
</dbReference>
<dbReference type="GO" id="GO:0042744">
    <property type="term" value="P:hydrogen peroxide catabolic process"/>
    <property type="evidence" value="ECO:0007669"/>
    <property type="project" value="TreeGrafter"/>
</dbReference>
<comment type="caution">
    <text evidence="12">The sequence shown here is derived from an EMBL/GenBank/DDBJ whole genome shotgun (WGS) entry which is preliminary data.</text>
</comment>
<comment type="subcellular location">
    <subcellularLocation>
        <location evidence="9">Cytoplasm</location>
    </subcellularLocation>
</comment>
<dbReference type="InterPro" id="IPR050217">
    <property type="entry name" value="Peroxiredoxin"/>
</dbReference>
<reference evidence="12 13" key="1">
    <citation type="submission" date="2015-09" db="EMBL/GenBank/DDBJ databases">
        <title>Heavy metals and arsenic resistance mechanisms in polyextremophilic archaea of the family Ferroplasmaceae.</title>
        <authorList>
            <person name="Bulaev A.G."/>
            <person name="Kanygina A.V."/>
        </authorList>
    </citation>
    <scope>NUCLEOTIDE SEQUENCE [LARGE SCALE GENOMIC DNA]</scope>
    <source>
        <strain evidence="12 13">BH2</strain>
    </source>
</reference>
<dbReference type="EMBL" id="LKBH01000004">
    <property type="protein sequence ID" value="KQB36804.1"/>
    <property type="molecule type" value="Genomic_DNA"/>
</dbReference>
<dbReference type="CDD" id="cd03016">
    <property type="entry name" value="PRX_1cys"/>
    <property type="match status" value="1"/>
</dbReference>
<dbReference type="Pfam" id="PF10417">
    <property type="entry name" value="1-cysPrx_C"/>
    <property type="match status" value="1"/>
</dbReference>
<evidence type="ECO:0000256" key="10">
    <source>
        <dbReference type="PIRSR" id="PIRSR000239-1"/>
    </source>
</evidence>
<dbReference type="GeneID" id="84221048"/>
<evidence type="ECO:0000256" key="6">
    <source>
        <dbReference type="ARBA" id="ARBA00023284"/>
    </source>
</evidence>
<dbReference type="HAMAP" id="MF_00401">
    <property type="entry name" value="Peroxiredoxin"/>
    <property type="match status" value="1"/>
</dbReference>
<keyword evidence="2 9" id="KW-0963">Cytoplasm</keyword>
<dbReference type="Proteomes" id="UP000050301">
    <property type="component" value="Unassembled WGS sequence"/>
</dbReference>
<evidence type="ECO:0000256" key="2">
    <source>
        <dbReference type="ARBA" id="ARBA00022490"/>
    </source>
</evidence>